<dbReference type="PRINTS" id="PR00455">
    <property type="entry name" value="HTHTETR"/>
</dbReference>
<evidence type="ECO:0000256" key="2">
    <source>
        <dbReference type="PROSITE-ProRule" id="PRU00335"/>
    </source>
</evidence>
<dbReference type="Pfam" id="PF00440">
    <property type="entry name" value="TetR_N"/>
    <property type="match status" value="1"/>
</dbReference>
<accession>A0A8J8MPU2</accession>
<dbReference type="InterPro" id="IPR050624">
    <property type="entry name" value="HTH-type_Tx_Regulator"/>
</dbReference>
<dbReference type="InterPro" id="IPR009057">
    <property type="entry name" value="Homeodomain-like_sf"/>
</dbReference>
<reference evidence="4" key="1">
    <citation type="submission" date="2020-07" db="EMBL/GenBank/DDBJ databases">
        <title>Vallitalea pronyensis genome.</title>
        <authorList>
            <person name="Postec A."/>
        </authorList>
    </citation>
    <scope>NUCLEOTIDE SEQUENCE</scope>
    <source>
        <strain evidence="4">FatNI3</strain>
    </source>
</reference>
<dbReference type="PROSITE" id="PS50977">
    <property type="entry name" value="HTH_TETR_2"/>
    <property type="match status" value="1"/>
</dbReference>
<dbReference type="KEGG" id="vpy:HZI73_25350"/>
<name>A0A8J8MPU2_9FIRM</name>
<dbReference type="RefSeq" id="WP_212696124.1">
    <property type="nucleotide sequence ID" value="NZ_CP058649.1"/>
</dbReference>
<dbReference type="Gene3D" id="1.10.357.10">
    <property type="entry name" value="Tetracycline Repressor, domain 2"/>
    <property type="match status" value="1"/>
</dbReference>
<organism evidence="4 5">
    <name type="scientific">Vallitalea pronyensis</name>
    <dbReference type="NCBI Taxonomy" id="1348613"/>
    <lineage>
        <taxon>Bacteria</taxon>
        <taxon>Bacillati</taxon>
        <taxon>Bacillota</taxon>
        <taxon>Clostridia</taxon>
        <taxon>Lachnospirales</taxon>
        <taxon>Vallitaleaceae</taxon>
        <taxon>Vallitalea</taxon>
    </lineage>
</organism>
<evidence type="ECO:0000313" key="5">
    <source>
        <dbReference type="Proteomes" id="UP000683246"/>
    </source>
</evidence>
<dbReference type="PANTHER" id="PTHR43479">
    <property type="entry name" value="ACREF/ENVCD OPERON REPRESSOR-RELATED"/>
    <property type="match status" value="1"/>
</dbReference>
<feature type="DNA-binding region" description="H-T-H motif" evidence="2">
    <location>
        <begin position="28"/>
        <end position="47"/>
    </location>
</feature>
<keyword evidence="1 2" id="KW-0238">DNA-binding</keyword>
<protein>
    <submittedName>
        <fullName evidence="4">TetR/AcrR family transcriptional regulator</fullName>
    </submittedName>
</protein>
<feature type="domain" description="HTH tetR-type" evidence="3">
    <location>
        <begin position="5"/>
        <end position="65"/>
    </location>
</feature>
<evidence type="ECO:0000313" key="4">
    <source>
        <dbReference type="EMBL" id="QUI25419.1"/>
    </source>
</evidence>
<keyword evidence="5" id="KW-1185">Reference proteome</keyword>
<dbReference type="InterPro" id="IPR001647">
    <property type="entry name" value="HTH_TetR"/>
</dbReference>
<dbReference type="EMBL" id="CP058649">
    <property type="protein sequence ID" value="QUI25419.1"/>
    <property type="molecule type" value="Genomic_DNA"/>
</dbReference>
<gene>
    <name evidence="4" type="ORF">HZI73_25350</name>
</gene>
<proteinExistence type="predicted"/>
<evidence type="ECO:0000256" key="1">
    <source>
        <dbReference type="ARBA" id="ARBA00023125"/>
    </source>
</evidence>
<dbReference type="Proteomes" id="UP000683246">
    <property type="component" value="Chromosome"/>
</dbReference>
<dbReference type="PANTHER" id="PTHR43479:SF20">
    <property type="entry name" value="HTH TETR-TYPE DOMAIN-CONTAINING PROTEIN"/>
    <property type="match status" value="1"/>
</dbReference>
<dbReference type="GO" id="GO:0003677">
    <property type="term" value="F:DNA binding"/>
    <property type="evidence" value="ECO:0007669"/>
    <property type="project" value="UniProtKB-UniRule"/>
</dbReference>
<dbReference type="AlphaFoldDB" id="A0A8J8MPU2"/>
<evidence type="ECO:0000259" key="3">
    <source>
        <dbReference type="PROSITE" id="PS50977"/>
    </source>
</evidence>
<sequence>MIYDNDTKNKILTTALDLFAEKGYSNVTIREIAKHVGIKGSSIYNHFSGKEDILSGILEYQNYFNEKEYDNKIAGVDPCEISKDTPLEMILEMALTTSLNMFSSEDMIKILKILSQNQLSHPKIREHFINVFLLTARQKLIELFSILIEKDIIQHDDPEFLAYEFHSFQIYSYYENYLLLENYVVTDEDTEQIRSYMIKHIQFFCHALKH</sequence>
<dbReference type="SUPFAM" id="SSF46689">
    <property type="entry name" value="Homeodomain-like"/>
    <property type="match status" value="1"/>
</dbReference>